<feature type="compositionally biased region" description="Gly residues" evidence="3">
    <location>
        <begin position="59"/>
        <end position="68"/>
    </location>
</feature>
<proteinExistence type="predicted"/>
<dbReference type="Gene3D" id="3.40.47.10">
    <property type="match status" value="1"/>
</dbReference>
<dbReference type="PANTHER" id="PTHR31561">
    <property type="entry name" value="3-KETOACYL-COA SYNTHASE"/>
    <property type="match status" value="1"/>
</dbReference>
<dbReference type="InterPro" id="IPR013601">
    <property type="entry name" value="FAE1_typ3_polyketide_synth"/>
</dbReference>
<evidence type="ECO:0000313" key="5">
    <source>
        <dbReference type="EMBL" id="CAI0557256.1"/>
    </source>
</evidence>
<dbReference type="GO" id="GO:0009922">
    <property type="term" value="F:fatty acid elongase activity"/>
    <property type="evidence" value="ECO:0007669"/>
    <property type="project" value="UniProtKB-EC"/>
</dbReference>
<feature type="domain" description="FAE" evidence="4">
    <location>
        <begin position="85"/>
        <end position="150"/>
    </location>
</feature>
<evidence type="ECO:0000256" key="1">
    <source>
        <dbReference type="ARBA" id="ARBA00023315"/>
    </source>
</evidence>
<dbReference type="InterPro" id="IPR012392">
    <property type="entry name" value="3-ktacl-CoA_syn"/>
</dbReference>
<feature type="compositionally biased region" description="Polar residues" evidence="3">
    <location>
        <begin position="73"/>
        <end position="84"/>
    </location>
</feature>
<dbReference type="GO" id="GO:0016020">
    <property type="term" value="C:membrane"/>
    <property type="evidence" value="ECO:0007669"/>
    <property type="project" value="InterPro"/>
</dbReference>
<dbReference type="AlphaFoldDB" id="A0AAV0RJK5"/>
<evidence type="ECO:0000259" key="4">
    <source>
        <dbReference type="Pfam" id="PF08392"/>
    </source>
</evidence>
<sequence>MSSHLSAPETATPLPLFIVQNLDGLRWKFLRRFWSPLPSSLLQPVPSGTAGYSSPTTGSCGGCSGTTPGGSSASRDTPGSSRNSLETKKKYALVVSTENITRNWYFGNHRPMLLTNCLFRIGAAAVLLTNRPSDRRRSKYPLRHTVRTHSPRFIFLPSLSSSKFIERRKANI</sequence>
<dbReference type="GO" id="GO:0006633">
    <property type="term" value="P:fatty acid biosynthetic process"/>
    <property type="evidence" value="ECO:0007669"/>
    <property type="project" value="InterPro"/>
</dbReference>
<keyword evidence="1" id="KW-0808">Transferase</keyword>
<accession>A0AAV0RJK5</accession>
<dbReference type="SUPFAM" id="SSF53901">
    <property type="entry name" value="Thiolase-like"/>
    <property type="match status" value="1"/>
</dbReference>
<evidence type="ECO:0000256" key="2">
    <source>
        <dbReference type="ARBA" id="ARBA00047375"/>
    </source>
</evidence>
<gene>
    <name evidence="5" type="ORF">LITE_LOCUS48292</name>
</gene>
<dbReference type="EMBL" id="CAMGYJ010000011">
    <property type="protein sequence ID" value="CAI0557256.1"/>
    <property type="molecule type" value="Genomic_DNA"/>
</dbReference>
<comment type="catalytic activity">
    <reaction evidence="2">
        <text>a very-long-chain acyl-CoA + malonyl-CoA + H(+) = a very-long-chain 3-oxoacyl-CoA + CO2 + CoA</text>
        <dbReference type="Rhea" id="RHEA:32727"/>
        <dbReference type="ChEBI" id="CHEBI:15378"/>
        <dbReference type="ChEBI" id="CHEBI:16526"/>
        <dbReference type="ChEBI" id="CHEBI:57287"/>
        <dbReference type="ChEBI" id="CHEBI:57384"/>
        <dbReference type="ChEBI" id="CHEBI:90725"/>
        <dbReference type="ChEBI" id="CHEBI:90736"/>
        <dbReference type="EC" id="2.3.1.199"/>
    </reaction>
</comment>
<feature type="region of interest" description="Disordered" evidence="3">
    <location>
        <begin position="45"/>
        <end position="85"/>
    </location>
</feature>
<keyword evidence="1" id="KW-0012">Acyltransferase</keyword>
<protein>
    <recommendedName>
        <fullName evidence="4">FAE domain-containing protein</fullName>
    </recommendedName>
</protein>
<reference evidence="5" key="1">
    <citation type="submission" date="2022-08" db="EMBL/GenBank/DDBJ databases">
        <authorList>
            <person name="Gutierrez-Valencia J."/>
        </authorList>
    </citation>
    <scope>NUCLEOTIDE SEQUENCE</scope>
</reference>
<feature type="compositionally biased region" description="Low complexity" evidence="3">
    <location>
        <begin position="45"/>
        <end position="58"/>
    </location>
</feature>
<comment type="caution">
    <text evidence="5">The sequence shown here is derived from an EMBL/GenBank/DDBJ whole genome shotgun (WGS) entry which is preliminary data.</text>
</comment>
<name>A0AAV0RJK5_9ROSI</name>
<dbReference type="Pfam" id="PF08392">
    <property type="entry name" value="FAE1_CUT1_RppA"/>
    <property type="match status" value="1"/>
</dbReference>
<evidence type="ECO:0000256" key="3">
    <source>
        <dbReference type="SAM" id="MobiDB-lite"/>
    </source>
</evidence>
<dbReference type="InterPro" id="IPR016039">
    <property type="entry name" value="Thiolase-like"/>
</dbReference>
<organism evidence="5 6">
    <name type="scientific">Linum tenue</name>
    <dbReference type="NCBI Taxonomy" id="586396"/>
    <lineage>
        <taxon>Eukaryota</taxon>
        <taxon>Viridiplantae</taxon>
        <taxon>Streptophyta</taxon>
        <taxon>Embryophyta</taxon>
        <taxon>Tracheophyta</taxon>
        <taxon>Spermatophyta</taxon>
        <taxon>Magnoliopsida</taxon>
        <taxon>eudicotyledons</taxon>
        <taxon>Gunneridae</taxon>
        <taxon>Pentapetalae</taxon>
        <taxon>rosids</taxon>
        <taxon>fabids</taxon>
        <taxon>Malpighiales</taxon>
        <taxon>Linaceae</taxon>
        <taxon>Linum</taxon>
    </lineage>
</organism>
<evidence type="ECO:0000313" key="6">
    <source>
        <dbReference type="Proteomes" id="UP001154282"/>
    </source>
</evidence>
<dbReference type="Proteomes" id="UP001154282">
    <property type="component" value="Unassembled WGS sequence"/>
</dbReference>
<keyword evidence="6" id="KW-1185">Reference proteome</keyword>